<feature type="coiled-coil region" evidence="2">
    <location>
        <begin position="126"/>
        <end position="197"/>
    </location>
</feature>
<dbReference type="GO" id="GO:0003777">
    <property type="term" value="F:microtubule motor activity"/>
    <property type="evidence" value="ECO:0007669"/>
    <property type="project" value="InterPro"/>
</dbReference>
<keyword evidence="1" id="KW-0547">Nucleotide-binding</keyword>
<dbReference type="PROSITE" id="PS50067">
    <property type="entry name" value="KINESIN_MOTOR_2"/>
    <property type="match status" value="1"/>
</dbReference>
<dbReference type="AlphaFoldDB" id="A0A1V9ZSR4"/>
<dbReference type="InterPro" id="IPR027417">
    <property type="entry name" value="P-loop_NTPase"/>
</dbReference>
<protein>
    <submittedName>
        <fullName evidence="5">Kinesin-like protein</fullName>
    </submittedName>
</protein>
<comment type="similarity">
    <text evidence="1">Belongs to the TRAFAC class myosin-kinesin ATPase superfamily. Kinesin family.</text>
</comment>
<dbReference type="PANTHER" id="PTHR47972:SF66">
    <property type="entry name" value="KINESIN MOTOR DOMAIN-CONTAINING PROTEIN"/>
    <property type="match status" value="1"/>
</dbReference>
<accession>A0A1V9ZSR4</accession>
<feature type="compositionally biased region" description="Basic and acidic residues" evidence="3">
    <location>
        <begin position="223"/>
        <end position="251"/>
    </location>
</feature>
<proteinExistence type="inferred from homology"/>
<dbReference type="InterPro" id="IPR001752">
    <property type="entry name" value="Kinesin_motor_dom"/>
</dbReference>
<keyword evidence="1" id="KW-0505">Motor protein</keyword>
<reference evidence="5 6" key="1">
    <citation type="journal article" date="2014" name="Genome Biol. Evol.">
        <title>The secreted proteins of Achlya hypogyna and Thraustotheca clavata identify the ancestral oomycete secretome and reveal gene acquisitions by horizontal gene transfer.</title>
        <authorList>
            <person name="Misner I."/>
            <person name="Blouin N."/>
            <person name="Leonard G."/>
            <person name="Richards T.A."/>
            <person name="Lane C.E."/>
        </authorList>
    </citation>
    <scope>NUCLEOTIDE SEQUENCE [LARGE SCALE GENOMIC DNA]</scope>
    <source>
        <strain evidence="5 6">ATCC 48635</strain>
    </source>
</reference>
<evidence type="ECO:0000313" key="5">
    <source>
        <dbReference type="EMBL" id="OQS00991.1"/>
    </source>
</evidence>
<comment type="caution">
    <text evidence="5">The sequence shown here is derived from an EMBL/GenBank/DDBJ whole genome shotgun (WGS) entry which is preliminary data.</text>
</comment>
<keyword evidence="2" id="KW-0175">Coiled coil</keyword>
<dbReference type="STRING" id="1202772.A0A1V9ZSR4"/>
<feature type="binding site" evidence="1">
    <location>
        <begin position="465"/>
        <end position="472"/>
    </location>
    <ligand>
        <name>ATP</name>
        <dbReference type="ChEBI" id="CHEBI:30616"/>
    </ligand>
</feature>
<dbReference type="InterPro" id="IPR027640">
    <property type="entry name" value="Kinesin-like_fam"/>
</dbReference>
<dbReference type="GO" id="GO:0008017">
    <property type="term" value="F:microtubule binding"/>
    <property type="evidence" value="ECO:0007669"/>
    <property type="project" value="InterPro"/>
</dbReference>
<evidence type="ECO:0000256" key="1">
    <source>
        <dbReference type="PROSITE-ProRule" id="PRU00283"/>
    </source>
</evidence>
<sequence length="729" mass="80567">MVLEASLSAAPAKVAAGPATRYFASLGNQSVMSCDGSDDEVASNQFEGYSASDSILKSSYASMQSRSHGPGSIADVRSNDMDDFVKMDLRLQMELLNCSTAEEQVLVYKVYVSKLLHELVITETASEDVEYELQLKVNEIAQLQRRIDDLTVIESAQTMSEFEDSVDLPLEELHRVLKQKNAEIKLHKARHKRSEDDTQALRAQLVTLEHDLSRSTIANRQLKSDLANESKRREESHKKTTVLRDKLDHLRKASSSPKKAAPGLEPELAAAAETIERLEQQLTHAAGVTRELSTANAELQAHVDALTRQHAQLEASHEALEAALATKDAELRRALAAADAKVASAEARFHQSESLRRKLHNQVMELKGNIRVFCRVRPPLPSERGEAEVFVFPDYDKEKRKVVLVADSRAHTSYMTGEAPGAKKWPFEFDQVFDWRATQEEMFDEVAALVQSAVDGYNVSIFAYGQTGSGKTYTMQGDETALTNFSASRLVDNANMGIVGRTMTHIFATCATQAAHGWTYQVNFEMYEIYNENIRDLMAAPGQPVKDISALLDADGNVHVTNLTVVPVEDERHAMQLLKQATTRRSMKKTQRNDVSSRSHCITTLRLHGSHAASGSVRTGAVYLIDLAGSERLKSSGSGNDPVMLKEAQNINKSLAALGNVISAIASKKTHVPFRDTKLTYVLQNTLGKDSKTLMICTLSPLEEHREESLNTLRFAKKVNACELALAGK</sequence>
<dbReference type="PRINTS" id="PR00380">
    <property type="entry name" value="KINESINHEAVY"/>
</dbReference>
<dbReference type="SUPFAM" id="SSF52540">
    <property type="entry name" value="P-loop containing nucleoside triphosphate hydrolases"/>
    <property type="match status" value="1"/>
</dbReference>
<evidence type="ECO:0000256" key="3">
    <source>
        <dbReference type="SAM" id="MobiDB-lite"/>
    </source>
</evidence>
<name>A0A1V9ZSR4_ACHHY</name>
<dbReference type="GO" id="GO:0005524">
    <property type="term" value="F:ATP binding"/>
    <property type="evidence" value="ECO:0007669"/>
    <property type="project" value="UniProtKB-UniRule"/>
</dbReference>
<dbReference type="Gene3D" id="3.40.850.10">
    <property type="entry name" value="Kinesin motor domain"/>
    <property type="match status" value="1"/>
</dbReference>
<keyword evidence="1" id="KW-0067">ATP-binding</keyword>
<feature type="domain" description="Kinesin motor" evidence="4">
    <location>
        <begin position="369"/>
        <end position="722"/>
    </location>
</feature>
<organism evidence="5 6">
    <name type="scientific">Achlya hypogyna</name>
    <name type="common">Oomycete</name>
    <name type="synonym">Protoachlya hypogyna</name>
    <dbReference type="NCBI Taxonomy" id="1202772"/>
    <lineage>
        <taxon>Eukaryota</taxon>
        <taxon>Sar</taxon>
        <taxon>Stramenopiles</taxon>
        <taxon>Oomycota</taxon>
        <taxon>Saprolegniomycetes</taxon>
        <taxon>Saprolegniales</taxon>
        <taxon>Achlyaceae</taxon>
        <taxon>Achlya</taxon>
    </lineage>
</organism>
<feature type="coiled-coil region" evidence="2">
    <location>
        <begin position="296"/>
        <end position="330"/>
    </location>
</feature>
<feature type="region of interest" description="Disordered" evidence="3">
    <location>
        <begin position="223"/>
        <end position="265"/>
    </location>
</feature>
<dbReference type="PANTHER" id="PTHR47972">
    <property type="entry name" value="KINESIN-LIKE PROTEIN KLP-3"/>
    <property type="match status" value="1"/>
</dbReference>
<evidence type="ECO:0000259" key="4">
    <source>
        <dbReference type="PROSITE" id="PS50067"/>
    </source>
</evidence>
<keyword evidence="6" id="KW-1185">Reference proteome</keyword>
<evidence type="ECO:0000256" key="2">
    <source>
        <dbReference type="SAM" id="Coils"/>
    </source>
</evidence>
<dbReference type="OrthoDB" id="3176171at2759"/>
<dbReference type="Proteomes" id="UP000243579">
    <property type="component" value="Unassembled WGS sequence"/>
</dbReference>
<dbReference type="SMART" id="SM00129">
    <property type="entry name" value="KISc"/>
    <property type="match status" value="1"/>
</dbReference>
<evidence type="ECO:0000313" key="6">
    <source>
        <dbReference type="Proteomes" id="UP000243579"/>
    </source>
</evidence>
<dbReference type="EMBL" id="JNBR01000018">
    <property type="protein sequence ID" value="OQS00991.1"/>
    <property type="molecule type" value="Genomic_DNA"/>
</dbReference>
<dbReference type="Pfam" id="PF00225">
    <property type="entry name" value="Kinesin"/>
    <property type="match status" value="1"/>
</dbReference>
<dbReference type="InterPro" id="IPR036961">
    <property type="entry name" value="Kinesin_motor_dom_sf"/>
</dbReference>
<gene>
    <name evidence="5" type="ORF">ACHHYP_02040</name>
</gene>
<dbReference type="GO" id="GO:0007018">
    <property type="term" value="P:microtubule-based movement"/>
    <property type="evidence" value="ECO:0007669"/>
    <property type="project" value="InterPro"/>
</dbReference>